<keyword evidence="10" id="KW-0732">Signal</keyword>
<accession>A0A453NDT6</accession>
<reference evidence="12" key="1">
    <citation type="journal article" date="2014" name="Science">
        <title>Ancient hybridizations among the ancestral genomes of bread wheat.</title>
        <authorList>
            <consortium name="International Wheat Genome Sequencing Consortium,"/>
            <person name="Marcussen T."/>
            <person name="Sandve S.R."/>
            <person name="Heier L."/>
            <person name="Spannagl M."/>
            <person name="Pfeifer M."/>
            <person name="Jakobsen K.S."/>
            <person name="Wulff B.B."/>
            <person name="Steuernagel B."/>
            <person name="Mayer K.F."/>
            <person name="Olsen O.A."/>
        </authorList>
    </citation>
    <scope>NUCLEOTIDE SEQUENCE [LARGE SCALE GENOMIC DNA]</scope>
    <source>
        <strain evidence="12">cv. AL8/78</strain>
    </source>
</reference>
<reference evidence="11" key="3">
    <citation type="journal article" date="2017" name="Nature">
        <title>Genome sequence of the progenitor of the wheat D genome Aegilops tauschii.</title>
        <authorList>
            <person name="Luo M.C."/>
            <person name="Gu Y.Q."/>
            <person name="Puiu D."/>
            <person name="Wang H."/>
            <person name="Twardziok S.O."/>
            <person name="Deal K.R."/>
            <person name="Huo N."/>
            <person name="Zhu T."/>
            <person name="Wang L."/>
            <person name="Wang Y."/>
            <person name="McGuire P.E."/>
            <person name="Liu S."/>
            <person name="Long H."/>
            <person name="Ramasamy R.K."/>
            <person name="Rodriguez J.C."/>
            <person name="Van S.L."/>
            <person name="Yuan L."/>
            <person name="Wang Z."/>
            <person name="Xia Z."/>
            <person name="Xiao L."/>
            <person name="Anderson O.D."/>
            <person name="Ouyang S."/>
            <person name="Liang Y."/>
            <person name="Zimin A.V."/>
            <person name="Pertea G."/>
            <person name="Qi P."/>
            <person name="Bennetzen J.L."/>
            <person name="Dai X."/>
            <person name="Dawson M.W."/>
            <person name="Muller H.G."/>
            <person name="Kugler K."/>
            <person name="Rivarola-Duarte L."/>
            <person name="Spannagl M."/>
            <person name="Mayer K.F.X."/>
            <person name="Lu F.H."/>
            <person name="Bevan M.W."/>
            <person name="Leroy P."/>
            <person name="Li P."/>
            <person name="You F.M."/>
            <person name="Sun Q."/>
            <person name="Liu Z."/>
            <person name="Lyons E."/>
            <person name="Wicker T."/>
            <person name="Salzberg S.L."/>
            <person name="Devos K.M."/>
            <person name="Dvorak J."/>
        </authorList>
    </citation>
    <scope>NUCLEOTIDE SEQUENCE [LARGE SCALE GENOMIC DNA]</scope>
    <source>
        <strain evidence="11">cv. AL8/78</strain>
    </source>
</reference>
<dbReference type="EnsemblPlants" id="AET6Gv20339900.1">
    <property type="protein sequence ID" value="AET6Gv20339900.1"/>
    <property type="gene ID" value="AET6Gv20339900"/>
</dbReference>
<dbReference type="SUPFAM" id="SSF52047">
    <property type="entry name" value="RNI-like"/>
    <property type="match status" value="1"/>
</dbReference>
<dbReference type="PRINTS" id="PR00019">
    <property type="entry name" value="LEURICHRPT"/>
</dbReference>
<comment type="subcellular location">
    <subcellularLocation>
        <location evidence="1">Cell membrane</location>
        <topology evidence="1">Single-pass type I membrane protein</topology>
    </subcellularLocation>
</comment>
<dbReference type="AlphaFoldDB" id="A0A453NDT6"/>
<comment type="similarity">
    <text evidence="2">Belongs to the RLP family.</text>
</comment>
<dbReference type="PANTHER" id="PTHR48062:SF66">
    <property type="entry name" value="OS02G0155700 PROTEIN"/>
    <property type="match status" value="1"/>
</dbReference>
<feature type="signal peptide" evidence="10">
    <location>
        <begin position="1"/>
        <end position="22"/>
    </location>
</feature>
<dbReference type="GO" id="GO:0005886">
    <property type="term" value="C:plasma membrane"/>
    <property type="evidence" value="ECO:0007669"/>
    <property type="project" value="UniProtKB-SubCell"/>
</dbReference>
<dbReference type="InterPro" id="IPR051502">
    <property type="entry name" value="RLP_Defense_Trigger"/>
</dbReference>
<dbReference type="Gene3D" id="3.80.10.10">
    <property type="entry name" value="Ribonuclease Inhibitor"/>
    <property type="match status" value="1"/>
</dbReference>
<evidence type="ECO:0000256" key="3">
    <source>
        <dbReference type="ARBA" id="ARBA00022475"/>
    </source>
</evidence>
<keyword evidence="12" id="KW-1185">Reference proteome</keyword>
<protein>
    <recommendedName>
        <fullName evidence="13">Leucine-rich repeat-containing N-terminal plant-type domain-containing protein</fullName>
    </recommendedName>
</protein>
<proteinExistence type="inferred from homology"/>
<dbReference type="FunFam" id="3.80.10.10:FF:000356">
    <property type="entry name" value="LRR receptor-like serine/threonine-protein kinase"/>
    <property type="match status" value="1"/>
</dbReference>
<dbReference type="Proteomes" id="UP000015105">
    <property type="component" value="Chromosome 6D"/>
</dbReference>
<feature type="chain" id="PRO_5019285743" description="Leucine-rich repeat-containing N-terminal plant-type domain-containing protein" evidence="10">
    <location>
        <begin position="23"/>
        <end position="173"/>
    </location>
</feature>
<evidence type="ECO:0000256" key="5">
    <source>
        <dbReference type="ARBA" id="ARBA00022692"/>
    </source>
</evidence>
<keyword evidence="4" id="KW-0433">Leucine-rich repeat</keyword>
<reference evidence="12" key="2">
    <citation type="journal article" date="2017" name="Nat. Plants">
        <title>The Aegilops tauschii genome reveals multiple impacts of transposons.</title>
        <authorList>
            <person name="Zhao G."/>
            <person name="Zou C."/>
            <person name="Li K."/>
            <person name="Wang K."/>
            <person name="Li T."/>
            <person name="Gao L."/>
            <person name="Zhang X."/>
            <person name="Wang H."/>
            <person name="Yang Z."/>
            <person name="Liu X."/>
            <person name="Jiang W."/>
            <person name="Mao L."/>
            <person name="Kong X."/>
            <person name="Jiao Y."/>
            <person name="Jia J."/>
        </authorList>
    </citation>
    <scope>NUCLEOTIDE SEQUENCE [LARGE SCALE GENOMIC DNA]</scope>
    <source>
        <strain evidence="12">cv. AL8/78</strain>
    </source>
</reference>
<sequence length="173" mass="19142">SLTGRIPTWLSTFTSLKVLLLSSNQLTGPIPSWINSLNHLFGLDVSNNSLIGKIPMILMEMPMLTSDKPAIYFDPSLLDLPIYVDDANAKLQYRMGSAWPKGLNLGKNKFTGMIPQEIGHLEALTYLNLSFNNFYGEIPQSICKLTNLQGLDLSNNHLTGAVPVPLENLHFLS</sequence>
<evidence type="ECO:0000256" key="1">
    <source>
        <dbReference type="ARBA" id="ARBA00004251"/>
    </source>
</evidence>
<reference evidence="11" key="4">
    <citation type="submission" date="2019-03" db="UniProtKB">
        <authorList>
            <consortium name="EnsemblPlants"/>
        </authorList>
    </citation>
    <scope>IDENTIFICATION</scope>
</reference>
<dbReference type="Gramene" id="AET6Gv20339900.1">
    <property type="protein sequence ID" value="AET6Gv20339900.1"/>
    <property type="gene ID" value="AET6Gv20339900"/>
</dbReference>
<evidence type="ECO:0000256" key="6">
    <source>
        <dbReference type="ARBA" id="ARBA00022737"/>
    </source>
</evidence>
<dbReference type="InterPro" id="IPR001611">
    <property type="entry name" value="Leu-rich_rpt"/>
</dbReference>
<keyword evidence="8" id="KW-0472">Membrane</keyword>
<evidence type="ECO:0000256" key="8">
    <source>
        <dbReference type="ARBA" id="ARBA00023136"/>
    </source>
</evidence>
<dbReference type="InterPro" id="IPR032675">
    <property type="entry name" value="LRR_dom_sf"/>
</dbReference>
<keyword evidence="5" id="KW-0812">Transmembrane</keyword>
<reference evidence="11" key="5">
    <citation type="journal article" date="2021" name="G3 (Bethesda)">
        <title>Aegilops tauschii genome assembly Aet v5.0 features greater sequence contiguity and improved annotation.</title>
        <authorList>
            <person name="Wang L."/>
            <person name="Zhu T."/>
            <person name="Rodriguez J.C."/>
            <person name="Deal K.R."/>
            <person name="Dubcovsky J."/>
            <person name="McGuire P.E."/>
            <person name="Lux T."/>
            <person name="Spannagl M."/>
            <person name="Mayer K.F.X."/>
            <person name="Baldrich P."/>
            <person name="Meyers B.C."/>
            <person name="Huo N."/>
            <person name="Gu Y.Q."/>
            <person name="Zhou H."/>
            <person name="Devos K.M."/>
            <person name="Bennetzen J.L."/>
            <person name="Unver T."/>
            <person name="Budak H."/>
            <person name="Gulick P.J."/>
            <person name="Galiba G."/>
            <person name="Kalapos B."/>
            <person name="Nelson D.R."/>
            <person name="Li P."/>
            <person name="You F.M."/>
            <person name="Luo M.C."/>
            <person name="Dvorak J."/>
        </authorList>
    </citation>
    <scope>NUCLEOTIDE SEQUENCE [LARGE SCALE GENOMIC DNA]</scope>
    <source>
        <strain evidence="11">cv. AL8/78</strain>
    </source>
</reference>
<organism evidence="11 12">
    <name type="scientific">Aegilops tauschii subsp. strangulata</name>
    <name type="common">Goatgrass</name>
    <dbReference type="NCBI Taxonomy" id="200361"/>
    <lineage>
        <taxon>Eukaryota</taxon>
        <taxon>Viridiplantae</taxon>
        <taxon>Streptophyta</taxon>
        <taxon>Embryophyta</taxon>
        <taxon>Tracheophyta</taxon>
        <taxon>Spermatophyta</taxon>
        <taxon>Magnoliopsida</taxon>
        <taxon>Liliopsida</taxon>
        <taxon>Poales</taxon>
        <taxon>Poaceae</taxon>
        <taxon>BOP clade</taxon>
        <taxon>Pooideae</taxon>
        <taxon>Triticodae</taxon>
        <taxon>Triticeae</taxon>
        <taxon>Triticinae</taxon>
        <taxon>Aegilops</taxon>
    </lineage>
</organism>
<evidence type="ECO:0000256" key="9">
    <source>
        <dbReference type="ARBA" id="ARBA00023180"/>
    </source>
</evidence>
<evidence type="ECO:0000256" key="10">
    <source>
        <dbReference type="SAM" id="SignalP"/>
    </source>
</evidence>
<evidence type="ECO:0000256" key="2">
    <source>
        <dbReference type="ARBA" id="ARBA00009592"/>
    </source>
</evidence>
<keyword evidence="7" id="KW-1133">Transmembrane helix</keyword>
<keyword evidence="9" id="KW-0325">Glycoprotein</keyword>
<evidence type="ECO:0000313" key="12">
    <source>
        <dbReference type="Proteomes" id="UP000015105"/>
    </source>
</evidence>
<keyword evidence="3" id="KW-1003">Cell membrane</keyword>
<keyword evidence="6" id="KW-0677">Repeat</keyword>
<evidence type="ECO:0000256" key="7">
    <source>
        <dbReference type="ARBA" id="ARBA00022989"/>
    </source>
</evidence>
<dbReference type="PANTHER" id="PTHR48062">
    <property type="entry name" value="RECEPTOR-LIKE PROTEIN 14"/>
    <property type="match status" value="1"/>
</dbReference>
<evidence type="ECO:0008006" key="13">
    <source>
        <dbReference type="Google" id="ProtNLM"/>
    </source>
</evidence>
<evidence type="ECO:0000313" key="11">
    <source>
        <dbReference type="EnsemblPlants" id="AET6Gv20339900.1"/>
    </source>
</evidence>
<name>A0A453NDT6_AEGTS</name>
<dbReference type="Pfam" id="PF00560">
    <property type="entry name" value="LRR_1"/>
    <property type="match status" value="4"/>
</dbReference>
<evidence type="ECO:0000256" key="4">
    <source>
        <dbReference type="ARBA" id="ARBA00022614"/>
    </source>
</evidence>